<dbReference type="EMBL" id="CABPRJ010002379">
    <property type="protein sequence ID" value="VVC44399.1"/>
    <property type="molecule type" value="Genomic_DNA"/>
</dbReference>
<evidence type="ECO:0000313" key="1">
    <source>
        <dbReference type="EMBL" id="VVC44399.1"/>
    </source>
</evidence>
<sequence>MGRTRNLELVRNSTEKPSLNMFDHKDKNKMVLLRGSKDEPENFKYLTTYLFYMIVRGEVTGKSQIESSENITGILWMWYEKWISDRRRVKFMEKHLAILRERARYSPQATNLF</sequence>
<organism evidence="1 2">
    <name type="scientific">Cinara cedri</name>
    <dbReference type="NCBI Taxonomy" id="506608"/>
    <lineage>
        <taxon>Eukaryota</taxon>
        <taxon>Metazoa</taxon>
        <taxon>Ecdysozoa</taxon>
        <taxon>Arthropoda</taxon>
        <taxon>Hexapoda</taxon>
        <taxon>Insecta</taxon>
        <taxon>Pterygota</taxon>
        <taxon>Neoptera</taxon>
        <taxon>Paraneoptera</taxon>
        <taxon>Hemiptera</taxon>
        <taxon>Sternorrhyncha</taxon>
        <taxon>Aphidomorpha</taxon>
        <taxon>Aphidoidea</taxon>
        <taxon>Aphididae</taxon>
        <taxon>Lachninae</taxon>
        <taxon>Cinara</taxon>
    </lineage>
</organism>
<protein>
    <submittedName>
        <fullName evidence="1">Uncharacterized protein</fullName>
    </submittedName>
</protein>
<name>A0A5E4NHD3_9HEMI</name>
<gene>
    <name evidence="1" type="ORF">CINCED_3A020449</name>
</gene>
<proteinExistence type="predicted"/>
<evidence type="ECO:0000313" key="2">
    <source>
        <dbReference type="Proteomes" id="UP000325440"/>
    </source>
</evidence>
<dbReference type="Proteomes" id="UP000325440">
    <property type="component" value="Unassembled WGS sequence"/>
</dbReference>
<dbReference type="AlphaFoldDB" id="A0A5E4NHD3"/>
<keyword evidence="2" id="KW-1185">Reference proteome</keyword>
<accession>A0A5E4NHD3</accession>
<reference evidence="1 2" key="1">
    <citation type="submission" date="2019-08" db="EMBL/GenBank/DDBJ databases">
        <authorList>
            <person name="Alioto T."/>
            <person name="Alioto T."/>
            <person name="Gomez Garrido J."/>
        </authorList>
    </citation>
    <scope>NUCLEOTIDE SEQUENCE [LARGE SCALE GENOMIC DNA]</scope>
</reference>